<dbReference type="EMBL" id="FNUG01000003">
    <property type="protein sequence ID" value="SEE96287.1"/>
    <property type="molecule type" value="Genomic_DNA"/>
</dbReference>
<dbReference type="Proteomes" id="UP000199448">
    <property type="component" value="Unassembled WGS sequence"/>
</dbReference>
<dbReference type="GO" id="GO:0005524">
    <property type="term" value="F:ATP binding"/>
    <property type="evidence" value="ECO:0007669"/>
    <property type="project" value="InterPro"/>
</dbReference>
<evidence type="ECO:0000313" key="2">
    <source>
        <dbReference type="EMBL" id="SEE96287.1"/>
    </source>
</evidence>
<reference evidence="2 3" key="1">
    <citation type="submission" date="2016-10" db="EMBL/GenBank/DDBJ databases">
        <authorList>
            <person name="de Groot N.N."/>
        </authorList>
    </citation>
    <scope>NUCLEOTIDE SEQUENCE [LARGE SCALE GENOMIC DNA]</scope>
    <source>
        <strain evidence="2 3">DSM 23553</strain>
    </source>
</reference>
<keyword evidence="3" id="KW-1185">Reference proteome</keyword>
<dbReference type="GO" id="GO:0000731">
    <property type="term" value="P:DNA synthesis involved in DNA repair"/>
    <property type="evidence" value="ECO:0007669"/>
    <property type="project" value="TreeGrafter"/>
</dbReference>
<dbReference type="Gene3D" id="3.40.50.300">
    <property type="entry name" value="P-loop containing nucleotide triphosphate hydrolases"/>
    <property type="match status" value="1"/>
</dbReference>
<evidence type="ECO:0000259" key="1">
    <source>
        <dbReference type="Pfam" id="PF13304"/>
    </source>
</evidence>
<dbReference type="STRING" id="390640.SAMN04488034_103318"/>
<gene>
    <name evidence="2" type="ORF">SAMN04488034_103318</name>
</gene>
<dbReference type="OrthoDB" id="9815944at2"/>
<dbReference type="PANTHER" id="PTHR32182">
    <property type="entry name" value="DNA REPLICATION AND REPAIR PROTEIN RECF"/>
    <property type="match status" value="1"/>
</dbReference>
<name>A0A1H5N5W4_9FLAO</name>
<dbReference type="GO" id="GO:0006302">
    <property type="term" value="P:double-strand break repair"/>
    <property type="evidence" value="ECO:0007669"/>
    <property type="project" value="TreeGrafter"/>
</dbReference>
<dbReference type="InterPro" id="IPR003959">
    <property type="entry name" value="ATPase_AAA_core"/>
</dbReference>
<dbReference type="GO" id="GO:0016887">
    <property type="term" value="F:ATP hydrolysis activity"/>
    <property type="evidence" value="ECO:0007669"/>
    <property type="project" value="InterPro"/>
</dbReference>
<dbReference type="InterPro" id="IPR027417">
    <property type="entry name" value="P-loop_NTPase"/>
</dbReference>
<protein>
    <submittedName>
        <fullName evidence="2">ATPase/GTPase, AAA15 family</fullName>
    </submittedName>
</protein>
<proteinExistence type="predicted"/>
<organism evidence="2 3">
    <name type="scientific">Salinimicrobium catena</name>
    <dbReference type="NCBI Taxonomy" id="390640"/>
    <lineage>
        <taxon>Bacteria</taxon>
        <taxon>Pseudomonadati</taxon>
        <taxon>Bacteroidota</taxon>
        <taxon>Flavobacteriia</taxon>
        <taxon>Flavobacteriales</taxon>
        <taxon>Flavobacteriaceae</taxon>
        <taxon>Salinimicrobium</taxon>
    </lineage>
</organism>
<dbReference type="PANTHER" id="PTHR32182:SF22">
    <property type="entry name" value="ATP-DEPENDENT ENDONUCLEASE, OLD FAMILY-RELATED"/>
    <property type="match status" value="1"/>
</dbReference>
<dbReference type="RefSeq" id="WP_093113245.1">
    <property type="nucleotide sequence ID" value="NZ_FNGG01000003.1"/>
</dbReference>
<feature type="domain" description="ATPase AAA-type core" evidence="1">
    <location>
        <begin position="26"/>
        <end position="303"/>
    </location>
</feature>
<dbReference type="SUPFAM" id="SSF52540">
    <property type="entry name" value="P-loop containing nucleoside triphosphate hydrolases"/>
    <property type="match status" value="1"/>
</dbReference>
<evidence type="ECO:0000313" key="3">
    <source>
        <dbReference type="Proteomes" id="UP000199448"/>
    </source>
</evidence>
<dbReference type="AlphaFoldDB" id="A0A1H5N5W4"/>
<dbReference type="Pfam" id="PF13304">
    <property type="entry name" value="AAA_21"/>
    <property type="match status" value="1"/>
</dbReference>
<accession>A0A1H5N5W4</accession>
<sequence>MEVKVRPHKMIDQEFDLDLSDSKVKVLIGGNGSGKSSILESVFQSPQESPSRIVSYSSGQNESFSKIYQKYQKSNQVYSLDPEEDNTEDEVIDSKFKAVYFDYKFSRLLIFFAVGLNQEGYIIDYFRGKDLSTLKISLDFRIPKSYVDKIENIIKKEALEPGIRTIRNTFFHRYLQIFADRYVKADYDFEKSIEKQNVSFTADSIPIEYSNVTRLFAFLSWAVRNQFIDIDSTEIEIEGLELDSYSDGEFQLMSIYSLLDLFDEENTLFLLDEIDSHIHYNNIKVIWETVRKIKGKLITTTHSADSIILNEFTNLKLVENGAIDKEIVANKVLDRLEALADSANYKLSIAGQIKNIALVEDYFDWFIFLELCKRKIEDFDLNVQEQIHYIKCSSGFNSYAERFGGPKLDWVEAFRKQHTNPQTANIFLLCDRDNLSIRDVTDTGLVINSAPMGRQSRIRLRGNGNKHAYLMSWKRREIENYLLSFTMLSKHDKLDEINKHLPPLYQLKPGDPADNDNVRELDTKKLLQPLYLKDNISSMPTNDGGVDYNKLAAIIAEIPRDEISVDIENVYKFLKGKI</sequence>